<keyword evidence="3" id="KW-1185">Reference proteome</keyword>
<evidence type="ECO:0000256" key="1">
    <source>
        <dbReference type="SAM" id="Coils"/>
    </source>
</evidence>
<dbReference type="EMBL" id="JAGKHQ010000004">
    <property type="protein sequence ID" value="KAG7518455.1"/>
    <property type="molecule type" value="Genomic_DNA"/>
</dbReference>
<dbReference type="AlphaFoldDB" id="A0AAV6SKC1"/>
<dbReference type="Pfam" id="PF15191">
    <property type="entry name" value="Synaptonemal_3"/>
    <property type="match status" value="1"/>
</dbReference>
<dbReference type="InterPro" id="IPR028145">
    <property type="entry name" value="Synaptonemal_3"/>
</dbReference>
<dbReference type="GO" id="GO:0007130">
    <property type="term" value="P:synaptonemal complex assembly"/>
    <property type="evidence" value="ECO:0007669"/>
    <property type="project" value="InterPro"/>
</dbReference>
<evidence type="ECO:0000313" key="3">
    <source>
        <dbReference type="Proteomes" id="UP000693946"/>
    </source>
</evidence>
<comment type="caution">
    <text evidence="2">The sequence shown here is derived from an EMBL/GenBank/DDBJ whole genome shotgun (WGS) entry which is preliminary data.</text>
</comment>
<reference evidence="2 3" key="1">
    <citation type="journal article" date="2021" name="Sci. Rep.">
        <title>Chromosome anchoring in Senegalese sole (Solea senegalensis) reveals sex-associated markers and genome rearrangements in flatfish.</title>
        <authorList>
            <person name="Guerrero-Cozar I."/>
            <person name="Gomez-Garrido J."/>
            <person name="Berbel C."/>
            <person name="Martinez-Blanch J.F."/>
            <person name="Alioto T."/>
            <person name="Claros M.G."/>
            <person name="Gagnaire P.A."/>
            <person name="Manchado M."/>
        </authorList>
    </citation>
    <scope>NUCLEOTIDE SEQUENCE [LARGE SCALE GENOMIC DNA]</scope>
    <source>
        <strain evidence="2">Sse05_10M</strain>
    </source>
</reference>
<dbReference type="PANTHER" id="PTHR36686">
    <property type="entry name" value="SYNAPTONEMAL COMPLEX CENTRAL ELEMENT PROTEIN 3"/>
    <property type="match status" value="1"/>
</dbReference>
<gene>
    <name evidence="2" type="ORF">JOB18_034598</name>
</gene>
<accession>A0AAV6SKC1</accession>
<dbReference type="Proteomes" id="UP000693946">
    <property type="component" value="Linkage Group LG12"/>
</dbReference>
<sequence>MAELSSPPECLQENKEDMLELNNDLESMIENAENISVQLTWMTYDMAVLRTSPELGVLMKTLEEACDRCTVAVYGERDQEPERDGRP</sequence>
<dbReference type="PANTHER" id="PTHR36686:SF1">
    <property type="entry name" value="SYNAPTONEMAL COMPLEX CENTRAL ELEMENT PROTEIN 3"/>
    <property type="match status" value="1"/>
</dbReference>
<dbReference type="GO" id="GO:0007131">
    <property type="term" value="P:reciprocal meiotic recombination"/>
    <property type="evidence" value="ECO:0007669"/>
    <property type="project" value="InterPro"/>
</dbReference>
<protein>
    <submittedName>
        <fullName evidence="2">Synaptonemal complex central element protein 3</fullName>
    </submittedName>
</protein>
<keyword evidence="1" id="KW-0175">Coiled coil</keyword>
<dbReference type="GO" id="GO:0007283">
    <property type="term" value="P:spermatogenesis"/>
    <property type="evidence" value="ECO:0007669"/>
    <property type="project" value="InterPro"/>
</dbReference>
<evidence type="ECO:0000313" key="2">
    <source>
        <dbReference type="EMBL" id="KAG7518455.1"/>
    </source>
</evidence>
<name>A0AAV6SKC1_SOLSE</name>
<feature type="coiled-coil region" evidence="1">
    <location>
        <begin position="11"/>
        <end position="38"/>
    </location>
</feature>
<proteinExistence type="predicted"/>
<organism evidence="2 3">
    <name type="scientific">Solea senegalensis</name>
    <name type="common">Senegalese sole</name>
    <dbReference type="NCBI Taxonomy" id="28829"/>
    <lineage>
        <taxon>Eukaryota</taxon>
        <taxon>Metazoa</taxon>
        <taxon>Chordata</taxon>
        <taxon>Craniata</taxon>
        <taxon>Vertebrata</taxon>
        <taxon>Euteleostomi</taxon>
        <taxon>Actinopterygii</taxon>
        <taxon>Neopterygii</taxon>
        <taxon>Teleostei</taxon>
        <taxon>Neoteleostei</taxon>
        <taxon>Acanthomorphata</taxon>
        <taxon>Carangaria</taxon>
        <taxon>Pleuronectiformes</taxon>
        <taxon>Pleuronectoidei</taxon>
        <taxon>Soleidae</taxon>
        <taxon>Solea</taxon>
    </lineage>
</organism>